<protein>
    <submittedName>
        <fullName evidence="6">LysR substrate-binding domain-containing protein</fullName>
    </submittedName>
</protein>
<dbReference type="RefSeq" id="WP_027314218.1">
    <property type="nucleotide sequence ID" value="NZ_JBHLZN010000004.1"/>
</dbReference>
<dbReference type="Gene3D" id="1.10.10.10">
    <property type="entry name" value="Winged helix-like DNA-binding domain superfamily/Winged helix DNA-binding domain"/>
    <property type="match status" value="1"/>
</dbReference>
<comment type="similarity">
    <text evidence="1">Belongs to the LysR transcriptional regulatory family.</text>
</comment>
<reference evidence="6 7" key="1">
    <citation type="submission" date="2024-09" db="EMBL/GenBank/DDBJ databases">
        <authorList>
            <person name="Sun Q."/>
            <person name="Mori K."/>
        </authorList>
    </citation>
    <scope>NUCLEOTIDE SEQUENCE [LARGE SCALE GENOMIC DNA]</scope>
    <source>
        <strain evidence="6 7">ATCC 51285</strain>
    </source>
</reference>
<dbReference type="InterPro" id="IPR000847">
    <property type="entry name" value="LysR_HTH_N"/>
</dbReference>
<evidence type="ECO:0000256" key="1">
    <source>
        <dbReference type="ARBA" id="ARBA00009437"/>
    </source>
</evidence>
<dbReference type="Proteomes" id="UP001589628">
    <property type="component" value="Unassembled WGS sequence"/>
</dbReference>
<evidence type="ECO:0000313" key="6">
    <source>
        <dbReference type="EMBL" id="MFB9887186.1"/>
    </source>
</evidence>
<dbReference type="SUPFAM" id="SSF46785">
    <property type="entry name" value="Winged helix' DNA-binding domain"/>
    <property type="match status" value="1"/>
</dbReference>
<dbReference type="PANTHER" id="PTHR30427">
    <property type="entry name" value="TRANSCRIPTIONAL ACTIVATOR PROTEIN LYSR"/>
    <property type="match status" value="1"/>
</dbReference>
<accession>A0ABV5ZD53</accession>
<keyword evidence="4" id="KW-0804">Transcription</keyword>
<keyword evidence="2" id="KW-0805">Transcription regulation</keyword>
<proteinExistence type="inferred from homology"/>
<dbReference type="EMBL" id="JBHLZN010000004">
    <property type="protein sequence ID" value="MFB9887186.1"/>
    <property type="molecule type" value="Genomic_DNA"/>
</dbReference>
<dbReference type="Gene3D" id="3.40.190.290">
    <property type="match status" value="1"/>
</dbReference>
<name>A0ABV5ZD53_9GAMM</name>
<gene>
    <name evidence="6" type="ORF">ACFFLH_12270</name>
</gene>
<keyword evidence="3" id="KW-0238">DNA-binding</keyword>
<dbReference type="PROSITE" id="PS50931">
    <property type="entry name" value="HTH_LYSR"/>
    <property type="match status" value="1"/>
</dbReference>
<dbReference type="InterPro" id="IPR036390">
    <property type="entry name" value="WH_DNA-bd_sf"/>
</dbReference>
<evidence type="ECO:0000256" key="3">
    <source>
        <dbReference type="ARBA" id="ARBA00023125"/>
    </source>
</evidence>
<evidence type="ECO:0000259" key="5">
    <source>
        <dbReference type="PROSITE" id="PS50931"/>
    </source>
</evidence>
<dbReference type="PANTHER" id="PTHR30427:SF1">
    <property type="entry name" value="TRANSCRIPTIONAL ACTIVATOR PROTEIN LYSR"/>
    <property type="match status" value="1"/>
</dbReference>
<dbReference type="Pfam" id="PF00126">
    <property type="entry name" value="HTH_1"/>
    <property type="match status" value="1"/>
</dbReference>
<evidence type="ECO:0000256" key="2">
    <source>
        <dbReference type="ARBA" id="ARBA00023015"/>
    </source>
</evidence>
<dbReference type="InterPro" id="IPR036388">
    <property type="entry name" value="WH-like_DNA-bd_sf"/>
</dbReference>
<comment type="caution">
    <text evidence="6">The sequence shown here is derived from an EMBL/GenBank/DDBJ whole genome shotgun (WGS) entry which is preliminary data.</text>
</comment>
<dbReference type="SUPFAM" id="SSF53850">
    <property type="entry name" value="Periplasmic binding protein-like II"/>
    <property type="match status" value="1"/>
</dbReference>
<dbReference type="Pfam" id="PF03466">
    <property type="entry name" value="LysR_substrate"/>
    <property type="match status" value="1"/>
</dbReference>
<organism evidence="6 7">
    <name type="scientific">Balneatrix alpica</name>
    <dbReference type="NCBI Taxonomy" id="75684"/>
    <lineage>
        <taxon>Bacteria</taxon>
        <taxon>Pseudomonadati</taxon>
        <taxon>Pseudomonadota</taxon>
        <taxon>Gammaproteobacteria</taxon>
        <taxon>Oceanospirillales</taxon>
        <taxon>Balneatrichaceae</taxon>
        <taxon>Balneatrix</taxon>
    </lineage>
</organism>
<evidence type="ECO:0000256" key="4">
    <source>
        <dbReference type="ARBA" id="ARBA00023163"/>
    </source>
</evidence>
<sequence>MKLGQLKAFHAIHTLGSTVAATRQLGLSQSSISSLLSQFEKELGFPLYEREKGRLQMRPEAEEIFQQVQLVLQEVDTLTRLADSLKQQQDGVLRVAVPGSLTERALISVLKQLQQEAPKAKLSVYVKPYENIQEMVAERKIDVGVVKLPLIQRELQAIPLCSAQTVVILPKNHALAQLEVVTPRDLQGQRLIVLGGAVTFWQDIANLLKTREIEVEMSLVVHDTRAACALVEAGLGISLGNALMVSQYERMDICWRPFKPAVMHEFCLIHHPALARTRLFERFHRLLEQEIQASFQPTPSD</sequence>
<keyword evidence="7" id="KW-1185">Reference proteome</keyword>
<feature type="domain" description="HTH lysR-type" evidence="5">
    <location>
        <begin position="1"/>
        <end position="58"/>
    </location>
</feature>
<evidence type="ECO:0000313" key="7">
    <source>
        <dbReference type="Proteomes" id="UP001589628"/>
    </source>
</evidence>
<dbReference type="InterPro" id="IPR005119">
    <property type="entry name" value="LysR_subst-bd"/>
</dbReference>